<dbReference type="Proteomes" id="UP001311799">
    <property type="component" value="Unassembled WGS sequence"/>
</dbReference>
<dbReference type="Pfam" id="PF00675">
    <property type="entry name" value="Peptidase_M16"/>
    <property type="match status" value="1"/>
</dbReference>
<accession>A0AAV9Y0N4</accession>
<reference evidence="9 10" key="1">
    <citation type="submission" date="2023-10" db="EMBL/GenBank/DDBJ databases">
        <title>Comparative genomics analysis reveals potential genetic determinants of host preference in Cryptosporidium xiaoi.</title>
        <authorList>
            <person name="Xiao L."/>
            <person name="Li J."/>
        </authorList>
    </citation>
    <scope>NUCLEOTIDE SEQUENCE [LARGE SCALE GENOMIC DNA]</scope>
    <source>
        <strain evidence="9 10">52996</strain>
    </source>
</reference>
<dbReference type="GO" id="GO:0006508">
    <property type="term" value="P:proteolysis"/>
    <property type="evidence" value="ECO:0007669"/>
    <property type="project" value="UniProtKB-KW"/>
</dbReference>
<keyword evidence="10" id="KW-1185">Reference proteome</keyword>
<protein>
    <submittedName>
        <fullName evidence="9">Insulinase like peptidase</fullName>
    </submittedName>
</protein>
<dbReference type="PANTHER" id="PTHR43690">
    <property type="entry name" value="NARDILYSIN"/>
    <property type="match status" value="1"/>
</dbReference>
<feature type="domain" description="Peptidase M16 C-terminal" evidence="8">
    <location>
        <begin position="258"/>
        <end position="438"/>
    </location>
</feature>
<evidence type="ECO:0000259" key="7">
    <source>
        <dbReference type="Pfam" id="PF00675"/>
    </source>
</evidence>
<keyword evidence="5" id="KW-0862">Zinc</keyword>
<comment type="similarity">
    <text evidence="1">Belongs to the peptidase M16 family.</text>
</comment>
<dbReference type="InterPro" id="IPR050626">
    <property type="entry name" value="Peptidase_M16"/>
</dbReference>
<evidence type="ECO:0000313" key="9">
    <source>
        <dbReference type="EMBL" id="KAK6589325.1"/>
    </source>
</evidence>
<sequence>MFLFVLKAVYICLFLLFELFYSCKYSVYSSGLLLYENSYIKLRNNLNYTNETSYLYEKVNNESSYSEFENVMEMIDDELFEKPITTKRKYRFVRLNNDLKVFMVQDKDTTLSFGSLIVMAGFEFEPHNLPGLSRFLQYSIILNSFKGYSKEDVIINNTVNISTKTEREKVRYNFLVSSEKTEETLRLFSGIFVNPNIVNEVDDELVALLNTEMDDTANSDLIRLVEVIKELSIKESIHHSDSNINNLNITSDLGYNLREKMLEYFRMHYNARNMTFVLLSNISLDEQTRMIEKLFSRIENHLESNYYHIDPTKNPLLSLIQKNVIFYSNDELPKLKILFPLRQYVSPYKSSNPELFFNSFISSKRKGSLYYFLSNKELVADIKVGFINYLRGYSALYIEIVFFKDYKINILKVLRGIFSVFEMMRNTDVDFELIELTKKLDYDRFKYKEDYYSFDECFSIQNSVESYNCAPEKVLSAQFKHSDFNVELQKNILSDLTPENMLLILHIQSISYMNNNYFFLRKKPNIYINKPTISDVFGDCGESEITENNSTKSVACNNILSDLDNFDYNLLFYQSLLKEDFTSSNSTGALYAIKTIHPCIINFLKKMLNSTTAFTDFEVSKPDLKLFSNLKIFSSLHKIEPQNVPIRLSEAIMKSGSEQDIKFLSEDIVKDYQRFFYLPSHFQTNPRTNVLIYLKLPFKKSFGNVIIPLHTKKLDIIFFIIVFILTKLLDDINFYLEGSLTYVSFNKVSPFETPSTAFGISIEISGYVNHIISYISIIAQKLVNFTDYINNSNFKLAKRIYFNKRKNDPRNKFSDQFSYMERNFLFNQDASDASIMRVMNEVTLEDVVNVSNVLVYYGRMEGWIFGNVTPVKSRELILIFTINLGRYQVKNDRKKDKNSSTSPPVNLVSNFIKSVKSIIKSLFNNLFGDICFNFNIPTHLSSNIQKRTTSNSVSEFGVVDLLSLEENNFYYHEVSRNPNVADNSVMLSIVVDYYTKETDILADLFVFIMSRYYLEEFKSIYNYNDFISIEKRILFDRMLTIRVKFESPNYEIQSLVNFANEFFNIWFNSKILSFTDLMFQDSKKVVLKNLSEEISDISIMLRDFKSEIYSKRYDFDKKHTQIEFLSDVSYSGFRRWCKKLWPNSKKMLFGIYSQKISEGGYNELQKYVPEGYIKVKTGYFLNQNNIKSFNPTTAYNVD</sequence>
<dbReference type="EMBL" id="JAWDEY010000013">
    <property type="protein sequence ID" value="KAK6589325.1"/>
    <property type="molecule type" value="Genomic_DNA"/>
</dbReference>
<keyword evidence="2" id="KW-0645">Protease</keyword>
<dbReference type="GO" id="GO:0046872">
    <property type="term" value="F:metal ion binding"/>
    <property type="evidence" value="ECO:0007669"/>
    <property type="project" value="UniProtKB-KW"/>
</dbReference>
<dbReference type="InterPro" id="IPR007863">
    <property type="entry name" value="Peptidase_M16_C"/>
</dbReference>
<name>A0AAV9Y0N4_9CRYT</name>
<dbReference type="GO" id="GO:0008237">
    <property type="term" value="F:metallopeptidase activity"/>
    <property type="evidence" value="ECO:0007669"/>
    <property type="project" value="UniProtKB-KW"/>
</dbReference>
<organism evidence="9 10">
    <name type="scientific">Cryptosporidium xiaoi</name>
    <dbReference type="NCBI Taxonomy" id="659607"/>
    <lineage>
        <taxon>Eukaryota</taxon>
        <taxon>Sar</taxon>
        <taxon>Alveolata</taxon>
        <taxon>Apicomplexa</taxon>
        <taxon>Conoidasida</taxon>
        <taxon>Coccidia</taxon>
        <taxon>Eucoccidiorida</taxon>
        <taxon>Eimeriorina</taxon>
        <taxon>Cryptosporidiidae</taxon>
        <taxon>Cryptosporidium</taxon>
    </lineage>
</organism>
<evidence type="ECO:0000256" key="3">
    <source>
        <dbReference type="ARBA" id="ARBA00022723"/>
    </source>
</evidence>
<evidence type="ECO:0000256" key="5">
    <source>
        <dbReference type="ARBA" id="ARBA00022833"/>
    </source>
</evidence>
<evidence type="ECO:0000256" key="1">
    <source>
        <dbReference type="ARBA" id="ARBA00007261"/>
    </source>
</evidence>
<feature type="domain" description="Peptidase M16 N-terminal" evidence="7">
    <location>
        <begin position="101"/>
        <end position="203"/>
    </location>
</feature>
<dbReference type="PANTHER" id="PTHR43690:SF18">
    <property type="entry name" value="INSULIN-DEGRADING ENZYME-RELATED"/>
    <property type="match status" value="1"/>
</dbReference>
<comment type="caution">
    <text evidence="9">The sequence shown here is derived from an EMBL/GenBank/DDBJ whole genome shotgun (WGS) entry which is preliminary data.</text>
</comment>
<dbReference type="SUPFAM" id="SSF63411">
    <property type="entry name" value="LuxS/MPP-like metallohydrolase"/>
    <property type="match status" value="4"/>
</dbReference>
<dbReference type="InterPro" id="IPR011249">
    <property type="entry name" value="Metalloenz_LuxS/M16"/>
</dbReference>
<evidence type="ECO:0000256" key="4">
    <source>
        <dbReference type="ARBA" id="ARBA00022801"/>
    </source>
</evidence>
<evidence type="ECO:0000259" key="8">
    <source>
        <dbReference type="Pfam" id="PF05193"/>
    </source>
</evidence>
<evidence type="ECO:0000256" key="6">
    <source>
        <dbReference type="ARBA" id="ARBA00023049"/>
    </source>
</evidence>
<evidence type="ECO:0000313" key="10">
    <source>
        <dbReference type="Proteomes" id="UP001311799"/>
    </source>
</evidence>
<dbReference type="AlphaFoldDB" id="A0AAV9Y0N4"/>
<evidence type="ECO:0000256" key="2">
    <source>
        <dbReference type="ARBA" id="ARBA00022670"/>
    </source>
</evidence>
<dbReference type="Gene3D" id="3.30.830.10">
    <property type="entry name" value="Metalloenzyme, LuxS/M16 peptidase-like"/>
    <property type="match status" value="4"/>
</dbReference>
<dbReference type="InterPro" id="IPR011765">
    <property type="entry name" value="Pept_M16_N"/>
</dbReference>
<proteinExistence type="inferred from homology"/>
<gene>
    <name evidence="9" type="ORF">RS030_213252</name>
</gene>
<keyword evidence="3" id="KW-0479">Metal-binding</keyword>
<keyword evidence="6" id="KW-0482">Metalloprotease</keyword>
<keyword evidence="4" id="KW-0378">Hydrolase</keyword>
<dbReference type="Pfam" id="PF05193">
    <property type="entry name" value="Peptidase_M16_C"/>
    <property type="match status" value="1"/>
</dbReference>